<dbReference type="InterPro" id="IPR008881">
    <property type="entry name" value="Trigger_fac_ribosome-bd_bac"/>
</dbReference>
<dbReference type="GO" id="GO:0051083">
    <property type="term" value="P:'de novo' cotranslational protein folding"/>
    <property type="evidence" value="ECO:0007669"/>
    <property type="project" value="TreeGrafter"/>
</dbReference>
<keyword evidence="9" id="KW-0131">Cell cycle</keyword>
<dbReference type="AlphaFoldDB" id="A0A9D9IBA2"/>
<evidence type="ECO:0000256" key="9">
    <source>
        <dbReference type="HAMAP-Rule" id="MF_00303"/>
    </source>
</evidence>
<keyword evidence="5 9" id="KW-0697">Rotamase</keyword>
<keyword evidence="6 9" id="KW-0143">Chaperone</keyword>
<evidence type="ECO:0000256" key="4">
    <source>
        <dbReference type="ARBA" id="ARBA00016902"/>
    </source>
</evidence>
<comment type="domain">
    <text evidence="9">Consists of 3 domains; the N-terminus binds the ribosome, the middle domain has PPIase activity, while the C-terminus has intrinsic chaperone activity on its own.</text>
</comment>
<dbReference type="Gene3D" id="3.10.50.40">
    <property type="match status" value="1"/>
</dbReference>
<dbReference type="Pfam" id="PF00254">
    <property type="entry name" value="FKBP_C"/>
    <property type="match status" value="1"/>
</dbReference>
<dbReference type="InterPro" id="IPR027304">
    <property type="entry name" value="Trigger_fact/SurA_dom_sf"/>
</dbReference>
<dbReference type="PANTHER" id="PTHR30560">
    <property type="entry name" value="TRIGGER FACTOR CHAPERONE AND PEPTIDYL-PROLYL CIS/TRANS ISOMERASE"/>
    <property type="match status" value="1"/>
</dbReference>
<reference evidence="13" key="2">
    <citation type="journal article" date="2021" name="PeerJ">
        <title>Extensive microbial diversity within the chicken gut microbiome revealed by metagenomics and culture.</title>
        <authorList>
            <person name="Gilroy R."/>
            <person name="Ravi A."/>
            <person name="Getino M."/>
            <person name="Pursley I."/>
            <person name="Horton D.L."/>
            <person name="Alikhan N.F."/>
            <person name="Baker D."/>
            <person name="Gharbi K."/>
            <person name="Hall N."/>
            <person name="Watson M."/>
            <person name="Adriaenssens E.M."/>
            <person name="Foster-Nyarko E."/>
            <person name="Jarju S."/>
            <person name="Secka A."/>
            <person name="Antonio M."/>
            <person name="Oren A."/>
            <person name="Chaudhuri R.R."/>
            <person name="La Ragione R."/>
            <person name="Hildebrand F."/>
            <person name="Pallen M.J."/>
        </authorList>
    </citation>
    <scope>NUCLEOTIDE SEQUENCE</scope>
    <source>
        <strain evidence="13">14700</strain>
    </source>
</reference>
<dbReference type="GO" id="GO:0044183">
    <property type="term" value="F:protein folding chaperone"/>
    <property type="evidence" value="ECO:0007669"/>
    <property type="project" value="TreeGrafter"/>
</dbReference>
<proteinExistence type="inferred from homology"/>
<dbReference type="SUPFAM" id="SSF54534">
    <property type="entry name" value="FKBP-like"/>
    <property type="match status" value="1"/>
</dbReference>
<dbReference type="GO" id="GO:0051301">
    <property type="term" value="P:cell division"/>
    <property type="evidence" value="ECO:0007669"/>
    <property type="project" value="UniProtKB-KW"/>
</dbReference>
<evidence type="ECO:0000259" key="12">
    <source>
        <dbReference type="Pfam" id="PF05698"/>
    </source>
</evidence>
<organism evidence="13 14">
    <name type="scientific">Candidatus Ornithospirochaeta stercoravium</name>
    <dbReference type="NCBI Taxonomy" id="2840897"/>
    <lineage>
        <taxon>Bacteria</taxon>
        <taxon>Pseudomonadati</taxon>
        <taxon>Spirochaetota</taxon>
        <taxon>Spirochaetia</taxon>
        <taxon>Spirochaetales</taxon>
        <taxon>Spirochaetaceae</taxon>
        <taxon>Spirochaetaceae incertae sedis</taxon>
        <taxon>Candidatus Ornithospirochaeta</taxon>
    </lineage>
</organism>
<comment type="catalytic activity">
    <reaction evidence="1 9">
        <text>[protein]-peptidylproline (omega=180) = [protein]-peptidylproline (omega=0)</text>
        <dbReference type="Rhea" id="RHEA:16237"/>
        <dbReference type="Rhea" id="RHEA-COMP:10747"/>
        <dbReference type="Rhea" id="RHEA-COMP:10748"/>
        <dbReference type="ChEBI" id="CHEBI:83833"/>
        <dbReference type="ChEBI" id="CHEBI:83834"/>
        <dbReference type="EC" id="5.2.1.8"/>
    </reaction>
</comment>
<evidence type="ECO:0000313" key="13">
    <source>
        <dbReference type="EMBL" id="MBO8469432.1"/>
    </source>
</evidence>
<feature type="domain" description="PPIase FKBP-type" evidence="10">
    <location>
        <begin position="167"/>
        <end position="225"/>
    </location>
</feature>
<dbReference type="Proteomes" id="UP000810292">
    <property type="component" value="Unassembled WGS sequence"/>
</dbReference>
<dbReference type="InterPro" id="IPR046357">
    <property type="entry name" value="PPIase_dom_sf"/>
</dbReference>
<dbReference type="GO" id="GO:0005737">
    <property type="term" value="C:cytoplasm"/>
    <property type="evidence" value="ECO:0007669"/>
    <property type="project" value="UniProtKB-SubCell"/>
</dbReference>
<dbReference type="InterPro" id="IPR008880">
    <property type="entry name" value="Trigger_fac_C"/>
</dbReference>
<dbReference type="InterPro" id="IPR037041">
    <property type="entry name" value="Trigger_fac_C_sf"/>
</dbReference>
<dbReference type="GO" id="GO:0043335">
    <property type="term" value="P:protein unfolding"/>
    <property type="evidence" value="ECO:0007669"/>
    <property type="project" value="TreeGrafter"/>
</dbReference>
<dbReference type="PIRSF" id="PIRSF003095">
    <property type="entry name" value="Trigger_factor"/>
    <property type="match status" value="1"/>
</dbReference>
<evidence type="ECO:0000256" key="3">
    <source>
        <dbReference type="ARBA" id="ARBA00013194"/>
    </source>
</evidence>
<sequence>MVTEKSVKELENSQAALTLTIDAASIEDAYTKRIQKYAKELTLPGFRKGHVPASVIERKYGDSIREESTFDTMESALQDVIKELDAKDKPLPFATPVLQDEEKLLPFKKGEDITFTVVYDVRPSFEVPKYTGLEVDIPAVEVTDKDIDSEVEKLRNQNAVVKNKSGKAKDGDIATITYAELDEDGNEIESTKRSDFTFTIGSGYNFYKLDKDVVGMKKDDTKTVEKTYTEEDNVPGYAGKTVKLSVHLTELKERELPEVDDDFAQDIKDEYKTVQDMRDGIKKDLEKKVEDVLKNEKEEALMKAITENTSFTIPESMINAELDSRWRNFVRSSQLSEDQILKFLEMQGETKENLQAEWRTDVESMLRTQLVLDAIREKENFEISEDDLNAECEKQLKNVPDSEKDSYKEIIKDNMQFEKVVPFLLENNKFKEGKKVSYTAYTNPSVKD</sequence>
<dbReference type="EMBL" id="JADIMF010000102">
    <property type="protein sequence ID" value="MBO8469432.1"/>
    <property type="molecule type" value="Genomic_DNA"/>
</dbReference>
<dbReference type="SUPFAM" id="SSF109998">
    <property type="entry name" value="Triger factor/SurA peptide-binding domain-like"/>
    <property type="match status" value="1"/>
</dbReference>
<dbReference type="EC" id="5.2.1.8" evidence="3 9"/>
<protein>
    <recommendedName>
        <fullName evidence="4 9">Trigger factor</fullName>
        <shortName evidence="9">TF</shortName>
        <ecNumber evidence="3 9">5.2.1.8</ecNumber>
    </recommendedName>
    <alternativeName>
        <fullName evidence="8 9">PPIase</fullName>
    </alternativeName>
</protein>
<evidence type="ECO:0000256" key="6">
    <source>
        <dbReference type="ARBA" id="ARBA00023186"/>
    </source>
</evidence>
<evidence type="ECO:0000259" key="10">
    <source>
        <dbReference type="Pfam" id="PF00254"/>
    </source>
</evidence>
<dbReference type="GO" id="GO:0043022">
    <property type="term" value="F:ribosome binding"/>
    <property type="evidence" value="ECO:0007669"/>
    <property type="project" value="TreeGrafter"/>
</dbReference>
<dbReference type="PANTHER" id="PTHR30560:SF3">
    <property type="entry name" value="TRIGGER FACTOR-LIKE PROTEIN TIG, CHLOROPLASTIC"/>
    <property type="match status" value="1"/>
</dbReference>
<comment type="subcellular location">
    <subcellularLocation>
        <location evidence="9">Cytoplasm</location>
    </subcellularLocation>
    <text evidence="9">About half TF is bound to the ribosome near the polypeptide exit tunnel while the other half is free in the cytoplasm.</text>
</comment>
<dbReference type="Gene3D" id="3.30.70.1050">
    <property type="entry name" value="Trigger factor ribosome-binding domain"/>
    <property type="match status" value="1"/>
</dbReference>
<dbReference type="Gene3D" id="1.10.3120.10">
    <property type="entry name" value="Trigger factor, C-terminal domain"/>
    <property type="match status" value="1"/>
</dbReference>
<evidence type="ECO:0000256" key="7">
    <source>
        <dbReference type="ARBA" id="ARBA00023235"/>
    </source>
</evidence>
<feature type="domain" description="Trigger factor C-terminal" evidence="12">
    <location>
        <begin position="273"/>
        <end position="426"/>
    </location>
</feature>
<gene>
    <name evidence="9 13" type="primary">tig</name>
    <name evidence="13" type="ORF">IAA72_06580</name>
</gene>
<evidence type="ECO:0000313" key="14">
    <source>
        <dbReference type="Proteomes" id="UP000810292"/>
    </source>
</evidence>
<feature type="domain" description="Trigger factor ribosome-binding bacterial" evidence="11">
    <location>
        <begin position="5"/>
        <end position="154"/>
    </location>
</feature>
<name>A0A9D9IBA2_9SPIO</name>
<dbReference type="SUPFAM" id="SSF102735">
    <property type="entry name" value="Trigger factor ribosome-binding domain"/>
    <property type="match status" value="1"/>
</dbReference>
<comment type="similarity">
    <text evidence="2 9">Belongs to the FKBP-type PPIase family. Tig subfamily.</text>
</comment>
<dbReference type="GO" id="GO:0015031">
    <property type="term" value="P:protein transport"/>
    <property type="evidence" value="ECO:0007669"/>
    <property type="project" value="UniProtKB-UniRule"/>
</dbReference>
<evidence type="ECO:0000256" key="1">
    <source>
        <dbReference type="ARBA" id="ARBA00000971"/>
    </source>
</evidence>
<dbReference type="InterPro" id="IPR001179">
    <property type="entry name" value="PPIase_FKBP_dom"/>
</dbReference>
<evidence type="ECO:0000256" key="5">
    <source>
        <dbReference type="ARBA" id="ARBA00023110"/>
    </source>
</evidence>
<evidence type="ECO:0000256" key="8">
    <source>
        <dbReference type="ARBA" id="ARBA00029986"/>
    </source>
</evidence>
<dbReference type="Pfam" id="PF05698">
    <property type="entry name" value="Trigger_C"/>
    <property type="match status" value="1"/>
</dbReference>
<dbReference type="NCBIfam" id="TIGR00115">
    <property type="entry name" value="tig"/>
    <property type="match status" value="1"/>
</dbReference>
<comment type="function">
    <text evidence="9">Involved in protein export. Acts as a chaperone by maintaining the newly synthesized protein in an open conformation. Functions as a peptidyl-prolyl cis-trans isomerase.</text>
</comment>
<evidence type="ECO:0000256" key="2">
    <source>
        <dbReference type="ARBA" id="ARBA00005464"/>
    </source>
</evidence>
<reference evidence="13" key="1">
    <citation type="submission" date="2020-10" db="EMBL/GenBank/DDBJ databases">
        <authorList>
            <person name="Gilroy R."/>
        </authorList>
    </citation>
    <scope>NUCLEOTIDE SEQUENCE</scope>
    <source>
        <strain evidence="13">14700</strain>
    </source>
</reference>
<comment type="caution">
    <text evidence="13">The sequence shown here is derived from an EMBL/GenBank/DDBJ whole genome shotgun (WGS) entry which is preliminary data.</text>
</comment>
<dbReference type="InterPro" id="IPR036611">
    <property type="entry name" value="Trigger_fac_ribosome-bd_sf"/>
</dbReference>
<keyword evidence="9" id="KW-0132">Cell division</keyword>
<evidence type="ECO:0000259" key="11">
    <source>
        <dbReference type="Pfam" id="PF05697"/>
    </source>
</evidence>
<dbReference type="HAMAP" id="MF_00303">
    <property type="entry name" value="Trigger_factor_Tig"/>
    <property type="match status" value="1"/>
</dbReference>
<keyword evidence="9" id="KW-0963">Cytoplasm</keyword>
<accession>A0A9D9IBA2</accession>
<dbReference type="InterPro" id="IPR005215">
    <property type="entry name" value="Trig_fac"/>
</dbReference>
<keyword evidence="7 9" id="KW-0413">Isomerase</keyword>
<dbReference type="GO" id="GO:0003755">
    <property type="term" value="F:peptidyl-prolyl cis-trans isomerase activity"/>
    <property type="evidence" value="ECO:0007669"/>
    <property type="project" value="UniProtKB-UniRule"/>
</dbReference>
<dbReference type="Pfam" id="PF05697">
    <property type="entry name" value="Trigger_N"/>
    <property type="match status" value="1"/>
</dbReference>